<reference evidence="2" key="2">
    <citation type="journal article" date="2022" name="Elife">
        <title>Obligate sexual reproduction of a homothallic fungus closely related to the Cryptococcus pathogenic species complex.</title>
        <authorList>
            <person name="Passer A.R."/>
            <person name="Clancey S.A."/>
            <person name="Shea T."/>
            <person name="David-Palma M."/>
            <person name="Averette A.F."/>
            <person name="Boekhout T."/>
            <person name="Porcel B.M."/>
            <person name="Nowrousian M."/>
            <person name="Cuomo C.A."/>
            <person name="Sun S."/>
            <person name="Heitman J."/>
            <person name="Coelho M.A."/>
        </authorList>
    </citation>
    <scope>NUCLEOTIDE SEQUENCE</scope>
    <source>
        <strain evidence="2">CBS 7841</strain>
    </source>
</reference>
<protein>
    <submittedName>
        <fullName evidence="2">Uncharacterized protein</fullName>
    </submittedName>
</protein>
<keyword evidence="1" id="KW-0472">Membrane</keyword>
<keyword evidence="1" id="KW-1133">Transmembrane helix</keyword>
<proteinExistence type="predicted"/>
<keyword evidence="3" id="KW-1185">Reference proteome</keyword>
<dbReference type="PANTHER" id="PTHR46154">
    <property type="match status" value="1"/>
</dbReference>
<feature type="transmembrane region" description="Helical" evidence="1">
    <location>
        <begin position="27"/>
        <end position="49"/>
    </location>
</feature>
<dbReference type="RefSeq" id="XP_066070655.1">
    <property type="nucleotide sequence ID" value="XM_066214558.1"/>
</dbReference>
<feature type="transmembrane region" description="Helical" evidence="1">
    <location>
        <begin position="113"/>
        <end position="142"/>
    </location>
</feature>
<dbReference type="GeneID" id="91089394"/>
<gene>
    <name evidence="2" type="ORF">L203_105185</name>
</gene>
<dbReference type="Proteomes" id="UP000094043">
    <property type="component" value="Chromosome 6"/>
</dbReference>
<name>A0AAJ8M2W4_9TREE</name>
<dbReference type="GO" id="GO:0015204">
    <property type="term" value="F:urea transmembrane transporter activity"/>
    <property type="evidence" value="ECO:0007669"/>
    <property type="project" value="InterPro"/>
</dbReference>
<dbReference type="InterPro" id="IPR038377">
    <property type="entry name" value="Na/Glc_symporter_sf"/>
</dbReference>
<dbReference type="EMBL" id="CP143789">
    <property type="protein sequence ID" value="WVN89955.1"/>
    <property type="molecule type" value="Genomic_DNA"/>
</dbReference>
<dbReference type="PANTHER" id="PTHR46154:SF2">
    <property type="entry name" value="SOLUTE SYMPORTER FAMILY TRANSPORTER (AFU_ORTHOLOGUE AFUA_6G03200)"/>
    <property type="match status" value="1"/>
</dbReference>
<evidence type="ECO:0000313" key="3">
    <source>
        <dbReference type="Proteomes" id="UP000094043"/>
    </source>
</evidence>
<keyword evidence="1" id="KW-0812">Transmembrane</keyword>
<dbReference type="AlphaFoldDB" id="A0AAJ8M2W4"/>
<organism evidence="2 3">
    <name type="scientific">Cryptococcus depauperatus CBS 7841</name>
    <dbReference type="NCBI Taxonomy" id="1295531"/>
    <lineage>
        <taxon>Eukaryota</taxon>
        <taxon>Fungi</taxon>
        <taxon>Dikarya</taxon>
        <taxon>Basidiomycota</taxon>
        <taxon>Agaricomycotina</taxon>
        <taxon>Tremellomycetes</taxon>
        <taxon>Tremellales</taxon>
        <taxon>Cryptococcaceae</taxon>
        <taxon>Cryptococcus</taxon>
    </lineage>
</organism>
<reference evidence="2" key="3">
    <citation type="submission" date="2024-01" db="EMBL/GenBank/DDBJ databases">
        <authorList>
            <person name="Coelho M.A."/>
            <person name="David-Palma M."/>
            <person name="Shea T."/>
            <person name="Sun S."/>
            <person name="Cuomo C.A."/>
            <person name="Heitman J."/>
        </authorList>
    </citation>
    <scope>NUCLEOTIDE SEQUENCE</scope>
    <source>
        <strain evidence="2">CBS 7841</strain>
    </source>
</reference>
<accession>A0AAJ8M2W4</accession>
<dbReference type="KEGG" id="cdep:91089394"/>
<dbReference type="GO" id="GO:0005886">
    <property type="term" value="C:plasma membrane"/>
    <property type="evidence" value="ECO:0007669"/>
    <property type="project" value="TreeGrafter"/>
</dbReference>
<sequence>MISSKLKQHAPYCHIYLEIIQAQWGRVVHIIFLFFGLAINIIVSTMLILGGSATVNNMTGIDIVTTCSPIPLDVSIYALTDSIYVSLTSDKVGAGLSAIKVASALMGKSGATIMLILLFLAVTSGISTEQITVSFILIYDVYDTYSRKIPTEKEILCVSRCCILGYALSMSTIATTFNYIGIGMGWLYRLMGTIIGYDV</sequence>
<dbReference type="Gene3D" id="1.20.1730.10">
    <property type="entry name" value="Sodium/glucose cotransporter"/>
    <property type="match status" value="1"/>
</dbReference>
<evidence type="ECO:0000256" key="1">
    <source>
        <dbReference type="SAM" id="Phobius"/>
    </source>
</evidence>
<evidence type="ECO:0000313" key="2">
    <source>
        <dbReference type="EMBL" id="WVN89955.1"/>
    </source>
</evidence>
<dbReference type="InterPro" id="IPR031155">
    <property type="entry name" value="DUR"/>
</dbReference>
<feature type="transmembrane region" description="Helical" evidence="1">
    <location>
        <begin position="163"/>
        <end position="188"/>
    </location>
</feature>
<reference evidence="2" key="1">
    <citation type="submission" date="2016-06" db="EMBL/GenBank/DDBJ databases">
        <authorList>
            <person name="Cuomo C."/>
            <person name="Litvintseva A."/>
            <person name="Heitman J."/>
            <person name="Chen Y."/>
            <person name="Sun S."/>
            <person name="Springer D."/>
            <person name="Dromer F."/>
            <person name="Young S."/>
            <person name="Zeng Q."/>
            <person name="Chapman S."/>
            <person name="Gujja S."/>
            <person name="Saif S."/>
            <person name="Birren B."/>
        </authorList>
    </citation>
    <scope>NUCLEOTIDE SEQUENCE</scope>
    <source>
        <strain evidence="2">CBS 7841</strain>
    </source>
</reference>